<reference evidence="3" key="1">
    <citation type="submission" date="2019-04" db="EMBL/GenBank/DDBJ databases">
        <authorList>
            <person name="Yu Z."/>
            <person name="Deng C."/>
        </authorList>
    </citation>
    <scope>NUCLEOTIDE SEQUENCE</scope>
</reference>
<dbReference type="GeneID" id="40512602"/>
<gene>
    <name evidence="3" type="primary">orf364</name>
</gene>
<feature type="transmembrane region" description="Helical" evidence="1">
    <location>
        <begin position="110"/>
        <end position="127"/>
    </location>
</feature>
<keyword evidence="1" id="KW-1133">Transmembrane helix</keyword>
<protein>
    <recommendedName>
        <fullName evidence="2">Homing endonuclease LAGLIDADG domain-containing protein</fullName>
    </recommendedName>
</protein>
<evidence type="ECO:0000313" key="3">
    <source>
        <dbReference type="EMBL" id="QCW06851.1"/>
    </source>
</evidence>
<dbReference type="AlphaFoldDB" id="A0A4Y5MX45"/>
<dbReference type="SUPFAM" id="SSF55608">
    <property type="entry name" value="Homing endonucleases"/>
    <property type="match status" value="2"/>
</dbReference>
<dbReference type="GO" id="GO:0004519">
    <property type="term" value="F:endonuclease activity"/>
    <property type="evidence" value="ECO:0007669"/>
    <property type="project" value="InterPro"/>
</dbReference>
<feature type="domain" description="Homing endonuclease LAGLIDADG" evidence="2">
    <location>
        <begin position="230"/>
        <end position="335"/>
    </location>
</feature>
<keyword evidence="1" id="KW-0812">Transmembrane</keyword>
<name>A0A4Y5MX45_9PEZI</name>
<dbReference type="PANTHER" id="PTHR36181:SF2">
    <property type="entry name" value="INTRON-ENCODED ENDONUCLEASE AI3-RELATED"/>
    <property type="match status" value="1"/>
</dbReference>
<dbReference type="RefSeq" id="YP_009663714.1">
    <property type="nucleotide sequence ID" value="NC_042947.1"/>
</dbReference>
<feature type="transmembrane region" description="Helical" evidence="1">
    <location>
        <begin position="19"/>
        <end position="40"/>
    </location>
</feature>
<dbReference type="EMBL" id="MK820634">
    <property type="protein sequence ID" value="QCW06851.1"/>
    <property type="molecule type" value="Genomic_DNA"/>
</dbReference>
<dbReference type="Pfam" id="PF00961">
    <property type="entry name" value="LAGLIDADG_1"/>
    <property type="match status" value="1"/>
</dbReference>
<dbReference type="PANTHER" id="PTHR36181">
    <property type="entry name" value="INTRON-ENCODED ENDONUCLEASE AI3-RELATED"/>
    <property type="match status" value="1"/>
</dbReference>
<dbReference type="InterPro" id="IPR004860">
    <property type="entry name" value="LAGLIDADG_dom"/>
</dbReference>
<keyword evidence="1" id="KW-0472">Membrane</keyword>
<organism evidence="3">
    <name type="scientific">Dactylella tenuis</name>
    <dbReference type="NCBI Taxonomy" id="383872"/>
    <lineage>
        <taxon>Eukaryota</taxon>
        <taxon>Fungi</taxon>
        <taxon>Dikarya</taxon>
        <taxon>Ascomycota</taxon>
        <taxon>Pezizomycotina</taxon>
        <taxon>Orbiliomycetes</taxon>
        <taxon>Orbiliales</taxon>
        <taxon>Orbiliaceae</taxon>
        <taxon>Dactylella</taxon>
    </lineage>
</organism>
<sequence length="364" mass="42825">MYILFFNPEVCRGLMRINLLLYCYVLEIPYIKFIHILMILNKMNKKILCFLYFAYVIKKGVNQQETLTNSIWGMTMSDKGSSETIRSITYNFNSYFSLLPLHKKKMNKKFLHWFIGFSEGAGSFIILNNKIYFGIKLCLLNIQTLYYIKKELGFGKVMFKMEGKTKIGIFYISGKDNFERLIAIFNGNLSTNSKKEKFKNWLFIFNQQYKMDIKFKNNIVKPSLSNGWMCGFTDALGCFYGIVNKYKKLSNKTPYLTFSIVNDELYIIKVIRDIFLRAQKENLDSVNIKYDKLRGGWAFNCSNISKLKVIRRYFSIYKLKTTSKSLAFKNWCKIHNLVLNKDHLTKDGLNKIDLLTKKINKFLS</sequence>
<dbReference type="InterPro" id="IPR027434">
    <property type="entry name" value="Homing_endonucl"/>
</dbReference>
<dbReference type="InterPro" id="IPR051289">
    <property type="entry name" value="LAGLIDADG_Endonuclease"/>
</dbReference>
<dbReference type="GO" id="GO:0005739">
    <property type="term" value="C:mitochondrion"/>
    <property type="evidence" value="ECO:0007669"/>
    <property type="project" value="UniProtKB-ARBA"/>
</dbReference>
<dbReference type="Gene3D" id="3.10.28.10">
    <property type="entry name" value="Homing endonucleases"/>
    <property type="match status" value="2"/>
</dbReference>
<keyword evidence="3" id="KW-0496">Mitochondrion</keyword>
<accession>A0A4Y5MX45</accession>
<proteinExistence type="predicted"/>
<evidence type="ECO:0000259" key="2">
    <source>
        <dbReference type="Pfam" id="PF00961"/>
    </source>
</evidence>
<evidence type="ECO:0000256" key="1">
    <source>
        <dbReference type="SAM" id="Phobius"/>
    </source>
</evidence>
<geneLocation type="mitochondrion" evidence="3"/>